<sequence>MGDEETPKPRAPAFTDGEIAILLTCLDQYKGIIESTVTDSYSLREKKDAWQNVTAEYEDICLEHDIYTTRSTEHLKACWKNVKAKVRKIDSGTKTEAMMTGGGPGHIIDPSDEALVSMVHKIEPTIDFTLQNDWDSTAAFEVSETVDLTTENEPNTEDESQRFSFDADDVNEFFDGDMHNSDNDDQSKEVQDSRGSELRSPQPSTSRKMIIDDRNEKLANDKKEALARKRGFCKPAASSFKNRNPAKHSIGNNSYCKVEQTNGAAQSTPKSFPPPHVKRNKSKPKLTTSQKLVSLARDEALNNVNAGRTNNCESGILENHMKECKGNFHSEDEYERPAKKRKVTWAEAEQAEKIQRAEEGRQQRAEFHQGRMEIIAREKLYWDIKNQSNEARKGAAAEPARQ</sequence>
<protein>
    <submittedName>
        <fullName evidence="1">Uncharacterized protein</fullName>
    </submittedName>
</protein>
<reference evidence="1" key="1">
    <citation type="submission" date="2023-04" db="EMBL/GenBank/DDBJ databases">
        <title>A chromosome-level genome assembly of the parasitoid wasp Eretmocerus hayati.</title>
        <authorList>
            <person name="Zhong Y."/>
            <person name="Liu S."/>
            <person name="Liu Y."/>
        </authorList>
    </citation>
    <scope>NUCLEOTIDE SEQUENCE</scope>
    <source>
        <strain evidence="1">ZJU_SS_LIU_2023</strain>
    </source>
</reference>
<comment type="caution">
    <text evidence="1">The sequence shown here is derived from an EMBL/GenBank/DDBJ whole genome shotgun (WGS) entry which is preliminary data.</text>
</comment>
<accession>A0ACC2NNS1</accession>
<evidence type="ECO:0000313" key="2">
    <source>
        <dbReference type="Proteomes" id="UP001239111"/>
    </source>
</evidence>
<evidence type="ECO:0000313" key="1">
    <source>
        <dbReference type="EMBL" id="KAJ8671190.1"/>
    </source>
</evidence>
<name>A0ACC2NNS1_9HYME</name>
<dbReference type="Proteomes" id="UP001239111">
    <property type="component" value="Chromosome 3"/>
</dbReference>
<proteinExistence type="predicted"/>
<organism evidence="1 2">
    <name type="scientific">Eretmocerus hayati</name>
    <dbReference type="NCBI Taxonomy" id="131215"/>
    <lineage>
        <taxon>Eukaryota</taxon>
        <taxon>Metazoa</taxon>
        <taxon>Ecdysozoa</taxon>
        <taxon>Arthropoda</taxon>
        <taxon>Hexapoda</taxon>
        <taxon>Insecta</taxon>
        <taxon>Pterygota</taxon>
        <taxon>Neoptera</taxon>
        <taxon>Endopterygota</taxon>
        <taxon>Hymenoptera</taxon>
        <taxon>Apocrita</taxon>
        <taxon>Proctotrupomorpha</taxon>
        <taxon>Chalcidoidea</taxon>
        <taxon>Aphelinidae</taxon>
        <taxon>Aphelininae</taxon>
        <taxon>Eretmocerus</taxon>
    </lineage>
</organism>
<gene>
    <name evidence="1" type="ORF">QAD02_002449</name>
</gene>
<dbReference type="EMBL" id="CM056743">
    <property type="protein sequence ID" value="KAJ8671190.1"/>
    <property type="molecule type" value="Genomic_DNA"/>
</dbReference>
<keyword evidence="2" id="KW-1185">Reference proteome</keyword>